<accession>A0A542W193</accession>
<dbReference type="Proteomes" id="UP000316887">
    <property type="component" value="Unassembled WGS sequence"/>
</dbReference>
<dbReference type="RefSeq" id="WP_141919684.1">
    <property type="nucleotide sequence ID" value="NZ_VFOF01000001.1"/>
</dbReference>
<evidence type="ECO:0000256" key="1">
    <source>
        <dbReference type="SAM" id="SignalP"/>
    </source>
</evidence>
<gene>
    <name evidence="2" type="ORF">FBY58_0910</name>
</gene>
<feature type="signal peptide" evidence="1">
    <location>
        <begin position="1"/>
        <end position="22"/>
    </location>
</feature>
<reference evidence="2 3" key="1">
    <citation type="submission" date="2019-06" db="EMBL/GenBank/DDBJ databases">
        <title>Genome sequencing of Zymomonas mobilis strains for genetic engineering and biofuel applications.</title>
        <authorList>
            <person name="Teravest M."/>
        </authorList>
    </citation>
    <scope>NUCLEOTIDE SEQUENCE [LARGE SCALE GENOMIC DNA]</scope>
    <source>
        <strain evidence="2 3">AN0101</strain>
    </source>
</reference>
<sequence>MKNFSLLSLFLSTVFVTCPLYAQSDQGDVMPVAVSGDVEKTHRAIDYVGGWAVTSGGKTVIEIEIEQTHNSRNPFGGFLSHPHLDITTKAFTNVHGPLVREEIVASRLFDDHLFFSTRDGLGARHDIEMRLDNNDSASLNILDIAGIRWPITRTNSRAPFTLNWDINHVYTIDRPELPPNTEIIRIYREVQSSKSPNEEIAGAARLQRVKDIISQGKLHTAQDFNQAAYILNRSSKAEDALLAHSLAMAALANGDETAITTATNSLDHYLMLNGRPQIYGTCRQGLAKNSPIQQPYDNTAIPESLRHELGAFEPIASLASSTAEKTPVAASVATENPIKDKVAPTTPIIINRAGRRKIAMGQPTTAKKTPTMAPQN</sequence>
<keyword evidence="1" id="KW-0732">Signal</keyword>
<protein>
    <submittedName>
        <fullName evidence="2">Uncharacterized protein</fullName>
    </submittedName>
</protein>
<name>A0A542W193_ZYMMB</name>
<dbReference type="EMBL" id="VFOF01000001">
    <property type="protein sequence ID" value="TQL17336.1"/>
    <property type="molecule type" value="Genomic_DNA"/>
</dbReference>
<proteinExistence type="predicted"/>
<comment type="caution">
    <text evidence="2">The sequence shown here is derived from an EMBL/GenBank/DDBJ whole genome shotgun (WGS) entry which is preliminary data.</text>
</comment>
<evidence type="ECO:0000313" key="3">
    <source>
        <dbReference type="Proteomes" id="UP000316887"/>
    </source>
</evidence>
<evidence type="ECO:0000313" key="2">
    <source>
        <dbReference type="EMBL" id="TQL17336.1"/>
    </source>
</evidence>
<organism evidence="2 3">
    <name type="scientific">Zymomonas mobilis</name>
    <dbReference type="NCBI Taxonomy" id="542"/>
    <lineage>
        <taxon>Bacteria</taxon>
        <taxon>Pseudomonadati</taxon>
        <taxon>Pseudomonadota</taxon>
        <taxon>Alphaproteobacteria</taxon>
        <taxon>Sphingomonadales</taxon>
        <taxon>Zymomonadaceae</taxon>
        <taxon>Zymomonas</taxon>
    </lineage>
</organism>
<dbReference type="OrthoDB" id="7275869at2"/>
<feature type="chain" id="PRO_5021737584" evidence="1">
    <location>
        <begin position="23"/>
        <end position="376"/>
    </location>
</feature>
<dbReference type="AlphaFoldDB" id="A0A542W193"/>